<accession>A0A3M4M6Y5</accession>
<gene>
    <name evidence="1" type="ORF">ALQ04_04369</name>
</gene>
<dbReference type="AlphaFoldDB" id="A0A3M4M6Y5"/>
<comment type="caution">
    <text evidence="1">The sequence shown here is derived from an EMBL/GenBank/DDBJ whole genome shotgun (WGS) entry which is preliminary data.</text>
</comment>
<evidence type="ECO:0000313" key="2">
    <source>
        <dbReference type="Proteomes" id="UP000277236"/>
    </source>
</evidence>
<protein>
    <submittedName>
        <fullName evidence="1">Uncharacterized protein</fullName>
    </submittedName>
</protein>
<name>A0A3M4M6Y5_PSECI</name>
<proteinExistence type="predicted"/>
<sequence>MFQGEAICFDKGDVYAGYKISNIAEVGLLVFMFERALSKHVRSMIEKDLSYGANEQLLKWVF</sequence>
<reference evidence="1 2" key="1">
    <citation type="submission" date="2018-08" db="EMBL/GenBank/DDBJ databases">
        <title>Recombination of ecologically and evolutionarily significant loci maintains genetic cohesion in the Pseudomonas syringae species complex.</title>
        <authorList>
            <person name="Dillon M."/>
            <person name="Thakur S."/>
            <person name="Almeida R.N.D."/>
            <person name="Weir B.S."/>
            <person name="Guttman D.S."/>
        </authorList>
    </citation>
    <scope>NUCLEOTIDE SEQUENCE [LARGE SCALE GENOMIC DNA]</scope>
    <source>
        <strain evidence="1 2">ICMP 3353</strain>
    </source>
</reference>
<dbReference type="EMBL" id="RBRE01000015">
    <property type="protein sequence ID" value="RMQ49626.1"/>
    <property type="molecule type" value="Genomic_DNA"/>
</dbReference>
<dbReference type="Proteomes" id="UP000277236">
    <property type="component" value="Unassembled WGS sequence"/>
</dbReference>
<organism evidence="1 2">
    <name type="scientific">Pseudomonas cichorii</name>
    <dbReference type="NCBI Taxonomy" id="36746"/>
    <lineage>
        <taxon>Bacteria</taxon>
        <taxon>Pseudomonadati</taxon>
        <taxon>Pseudomonadota</taxon>
        <taxon>Gammaproteobacteria</taxon>
        <taxon>Pseudomonadales</taxon>
        <taxon>Pseudomonadaceae</taxon>
        <taxon>Pseudomonas</taxon>
    </lineage>
</organism>
<dbReference type="RefSeq" id="WP_147466559.1">
    <property type="nucleotide sequence ID" value="NZ_RBRE01000015.1"/>
</dbReference>
<evidence type="ECO:0000313" key="1">
    <source>
        <dbReference type="EMBL" id="RMQ49626.1"/>
    </source>
</evidence>